<organism evidence="4 5">
    <name type="scientific">Metarhizium brunneum</name>
    <dbReference type="NCBI Taxonomy" id="500148"/>
    <lineage>
        <taxon>Eukaryota</taxon>
        <taxon>Fungi</taxon>
        <taxon>Dikarya</taxon>
        <taxon>Ascomycota</taxon>
        <taxon>Pezizomycotina</taxon>
        <taxon>Sordariomycetes</taxon>
        <taxon>Hypocreomycetidae</taxon>
        <taxon>Hypocreales</taxon>
        <taxon>Clavicipitaceae</taxon>
        <taxon>Metarhizium</taxon>
    </lineage>
</organism>
<evidence type="ECO:0000256" key="3">
    <source>
        <dbReference type="SAM" id="SignalP"/>
    </source>
</evidence>
<evidence type="ECO:0000313" key="5">
    <source>
        <dbReference type="Proteomes" id="UP000510686"/>
    </source>
</evidence>
<keyword evidence="3" id="KW-0732">Signal</keyword>
<sequence length="273" mass="29830">MSALTLLFAFLVVVLALFGVALYEHIHSTSLSLPISPTLTIIAVLLPLAAAANALSYPRLARSNSRLNRLVAQALQVGQAILTTVLATLLFSNILPSAARDCLLSTLWQRFFSSHDAGSIRRIQDALNCCGFNTVRDRAWPFPNQHTAQQCAETYGRDTACIQPWRAALQNNSGVSFGIVLFIGLFQMASFFPWPSFTLARRMPTRGVSFHVTNTEEAERSTERTRLLPAAVGGGGDDNTGDEPEPRPHQTTSTGDDGREDRQPHVGNPWAVE</sequence>
<feature type="transmembrane region" description="Helical" evidence="2">
    <location>
        <begin position="38"/>
        <end position="58"/>
    </location>
</feature>
<accession>A0A7D5Z3S9</accession>
<dbReference type="EMBL" id="CP058936">
    <property type="protein sequence ID" value="QLI71865.1"/>
    <property type="molecule type" value="Genomic_DNA"/>
</dbReference>
<keyword evidence="2" id="KW-1133">Transmembrane helix</keyword>
<feature type="signal peptide" evidence="3">
    <location>
        <begin position="1"/>
        <end position="16"/>
    </location>
</feature>
<feature type="transmembrane region" description="Helical" evidence="2">
    <location>
        <begin position="70"/>
        <end position="91"/>
    </location>
</feature>
<feature type="region of interest" description="Disordered" evidence="1">
    <location>
        <begin position="213"/>
        <end position="273"/>
    </location>
</feature>
<keyword evidence="2" id="KW-0472">Membrane</keyword>
<feature type="chain" id="PRO_5028861100" description="Tetraspanin tsp3" evidence="3">
    <location>
        <begin position="17"/>
        <end position="273"/>
    </location>
</feature>
<evidence type="ECO:0000313" key="4">
    <source>
        <dbReference type="EMBL" id="QLI71865.1"/>
    </source>
</evidence>
<reference evidence="4 5" key="1">
    <citation type="submission" date="2020-07" db="EMBL/GenBank/DDBJ databases">
        <title>Telomere length de novo assembly of all 7 chromosomes of the fungus, Metarhizium brunneum, using a novel assembly pipeline.</title>
        <authorList>
            <person name="Saud z."/>
            <person name="Kortsinoglou A."/>
            <person name="Kouvelis V.N."/>
            <person name="Butt T.M."/>
        </authorList>
    </citation>
    <scope>NUCLEOTIDE SEQUENCE [LARGE SCALE GENOMIC DNA]</scope>
    <source>
        <strain evidence="4 5">4556</strain>
    </source>
</reference>
<evidence type="ECO:0000256" key="1">
    <source>
        <dbReference type="SAM" id="MobiDB-lite"/>
    </source>
</evidence>
<proteinExistence type="predicted"/>
<name>A0A7D5Z3S9_9HYPO</name>
<keyword evidence="5" id="KW-1185">Reference proteome</keyword>
<dbReference type="RefSeq" id="XP_065987338.1">
    <property type="nucleotide sequence ID" value="XM_066131174.1"/>
</dbReference>
<gene>
    <name evidence="4" type="ORF">G6M90_00g081220</name>
</gene>
<feature type="compositionally biased region" description="Basic and acidic residues" evidence="1">
    <location>
        <begin position="217"/>
        <end position="226"/>
    </location>
</feature>
<protein>
    <recommendedName>
        <fullName evidence="6">Tetraspanin tsp3</fullName>
    </recommendedName>
</protein>
<dbReference type="AlphaFoldDB" id="A0A7D5Z3S9"/>
<evidence type="ECO:0008006" key="6">
    <source>
        <dbReference type="Google" id="ProtNLM"/>
    </source>
</evidence>
<evidence type="ECO:0000256" key="2">
    <source>
        <dbReference type="SAM" id="Phobius"/>
    </source>
</evidence>
<keyword evidence="2" id="KW-0812">Transmembrane</keyword>
<dbReference type="KEGG" id="mbrn:90968048"/>
<dbReference type="GeneID" id="90968048"/>
<dbReference type="Proteomes" id="UP000510686">
    <property type="component" value="Chromosome 5"/>
</dbReference>
<feature type="transmembrane region" description="Helical" evidence="2">
    <location>
        <begin position="174"/>
        <end position="194"/>
    </location>
</feature>
<dbReference type="OrthoDB" id="71600at2759"/>